<proteinExistence type="inferred from homology"/>
<comment type="similarity">
    <text evidence="1 7">Belongs to the RecO family.</text>
</comment>
<dbReference type="Gene3D" id="2.40.50.140">
    <property type="entry name" value="Nucleic acid-binding proteins"/>
    <property type="match status" value="1"/>
</dbReference>
<keyword evidence="4 7" id="KW-0233">DNA recombination</keyword>
<dbReference type="InterPro" id="IPR003717">
    <property type="entry name" value="RecO"/>
</dbReference>
<reference evidence="9 10" key="1">
    <citation type="submission" date="2019-09" db="EMBL/GenBank/DDBJ databases">
        <title>Genome sequence of Roseospira marina, one of the more divergent members of the non-sulfur purple photosynthetic bacterial family, the Rhodospirillaceae.</title>
        <authorList>
            <person name="Meyer T."/>
            <person name="Kyndt J."/>
        </authorList>
    </citation>
    <scope>NUCLEOTIDE SEQUENCE [LARGE SCALE GENOMIC DNA]</scope>
    <source>
        <strain evidence="9 10">DSM 15113</strain>
    </source>
</reference>
<gene>
    <name evidence="7 9" type="primary">recO</name>
    <name evidence="9" type="ORF">F1188_15420</name>
</gene>
<dbReference type="SUPFAM" id="SSF50249">
    <property type="entry name" value="Nucleic acid-binding proteins"/>
    <property type="match status" value="1"/>
</dbReference>
<evidence type="ECO:0000313" key="9">
    <source>
        <dbReference type="EMBL" id="KAA5604599.1"/>
    </source>
</evidence>
<dbReference type="Pfam" id="PF02565">
    <property type="entry name" value="RecO_C"/>
    <property type="match status" value="1"/>
</dbReference>
<dbReference type="HAMAP" id="MF_00201">
    <property type="entry name" value="RecO"/>
    <property type="match status" value="1"/>
</dbReference>
<evidence type="ECO:0000256" key="1">
    <source>
        <dbReference type="ARBA" id="ARBA00007452"/>
    </source>
</evidence>
<evidence type="ECO:0000256" key="2">
    <source>
        <dbReference type="ARBA" id="ARBA00021310"/>
    </source>
</evidence>
<keyword evidence="10" id="KW-1185">Reference proteome</keyword>
<dbReference type="AlphaFoldDB" id="A0A5M6IA46"/>
<keyword evidence="3 7" id="KW-0227">DNA damage</keyword>
<evidence type="ECO:0000256" key="7">
    <source>
        <dbReference type="HAMAP-Rule" id="MF_00201"/>
    </source>
</evidence>
<comment type="caution">
    <text evidence="9">The sequence shown here is derived from an EMBL/GenBank/DDBJ whole genome shotgun (WGS) entry which is preliminary data.</text>
</comment>
<dbReference type="InterPro" id="IPR022572">
    <property type="entry name" value="DNA_rep/recomb_RecO_N"/>
</dbReference>
<evidence type="ECO:0000256" key="6">
    <source>
        <dbReference type="ARBA" id="ARBA00033409"/>
    </source>
</evidence>
<dbReference type="EMBL" id="VWPJ01000016">
    <property type="protein sequence ID" value="KAA5604599.1"/>
    <property type="molecule type" value="Genomic_DNA"/>
</dbReference>
<evidence type="ECO:0000313" key="10">
    <source>
        <dbReference type="Proteomes" id="UP000324065"/>
    </source>
</evidence>
<evidence type="ECO:0000256" key="5">
    <source>
        <dbReference type="ARBA" id="ARBA00023204"/>
    </source>
</evidence>
<dbReference type="InterPro" id="IPR042242">
    <property type="entry name" value="RecO_C"/>
</dbReference>
<dbReference type="InterPro" id="IPR012340">
    <property type="entry name" value="NA-bd_OB-fold"/>
</dbReference>
<organism evidence="9 10">
    <name type="scientific">Roseospira marina</name>
    <dbReference type="NCBI Taxonomy" id="140057"/>
    <lineage>
        <taxon>Bacteria</taxon>
        <taxon>Pseudomonadati</taxon>
        <taxon>Pseudomonadota</taxon>
        <taxon>Alphaproteobacteria</taxon>
        <taxon>Rhodospirillales</taxon>
        <taxon>Rhodospirillaceae</taxon>
        <taxon>Roseospira</taxon>
    </lineage>
</organism>
<dbReference type="OrthoDB" id="9804792at2"/>
<dbReference type="NCBIfam" id="TIGR00613">
    <property type="entry name" value="reco"/>
    <property type="match status" value="1"/>
</dbReference>
<evidence type="ECO:0000259" key="8">
    <source>
        <dbReference type="Pfam" id="PF11967"/>
    </source>
</evidence>
<comment type="function">
    <text evidence="7">Involved in DNA repair and RecF pathway recombination.</text>
</comment>
<dbReference type="InterPro" id="IPR037278">
    <property type="entry name" value="ARFGAP/RecO"/>
</dbReference>
<evidence type="ECO:0000256" key="3">
    <source>
        <dbReference type="ARBA" id="ARBA00022763"/>
    </source>
</evidence>
<dbReference type="Proteomes" id="UP000324065">
    <property type="component" value="Unassembled WGS sequence"/>
</dbReference>
<accession>A0A5M6IA46</accession>
<dbReference type="SUPFAM" id="SSF57863">
    <property type="entry name" value="ArfGap/RecO-like zinc finger"/>
    <property type="match status" value="1"/>
</dbReference>
<dbReference type="GO" id="GO:0006302">
    <property type="term" value="P:double-strand break repair"/>
    <property type="evidence" value="ECO:0007669"/>
    <property type="project" value="TreeGrafter"/>
</dbReference>
<keyword evidence="5 7" id="KW-0234">DNA repair</keyword>
<dbReference type="PANTHER" id="PTHR33991:SF1">
    <property type="entry name" value="DNA REPAIR PROTEIN RECO"/>
    <property type="match status" value="1"/>
</dbReference>
<dbReference type="RefSeq" id="WP_150063337.1">
    <property type="nucleotide sequence ID" value="NZ_JACHII010000013.1"/>
</dbReference>
<sequence>MAVEWRDEAIVLSARPHGETSLLVAVLSAAHGWCPGLVRGGLGKAARGLWQPGNRVQVTWKARLPEHLGTLSGEMVDAVAARVMGDAGRLAVLSAVCAVTQAALPEREPMSAAYADTVALLGWLSGPEAPADATALGVAYVLWERGVLTDLGFGLDLSACAATGTRDDLTYVSPKSGRAVSTAAGAPWRDRLLPLPGFLRAASDPGDASREDVRDGLRLTGFFLERHVFNARHAAPPAARDRLVARMERAATRSDDG</sequence>
<evidence type="ECO:0000256" key="4">
    <source>
        <dbReference type="ARBA" id="ARBA00023172"/>
    </source>
</evidence>
<feature type="domain" description="DNA replication/recombination mediator RecO N-terminal" evidence="8">
    <location>
        <begin position="1"/>
        <end position="77"/>
    </location>
</feature>
<dbReference type="PANTHER" id="PTHR33991">
    <property type="entry name" value="DNA REPAIR PROTEIN RECO"/>
    <property type="match status" value="1"/>
</dbReference>
<dbReference type="Pfam" id="PF11967">
    <property type="entry name" value="RecO_N"/>
    <property type="match status" value="1"/>
</dbReference>
<protein>
    <recommendedName>
        <fullName evidence="2 7">DNA repair protein RecO</fullName>
    </recommendedName>
    <alternativeName>
        <fullName evidence="6 7">Recombination protein O</fullName>
    </alternativeName>
</protein>
<dbReference type="Gene3D" id="1.20.1440.120">
    <property type="entry name" value="Recombination protein O, C-terminal domain"/>
    <property type="match status" value="1"/>
</dbReference>
<name>A0A5M6IA46_9PROT</name>
<dbReference type="GO" id="GO:0043590">
    <property type="term" value="C:bacterial nucleoid"/>
    <property type="evidence" value="ECO:0007669"/>
    <property type="project" value="TreeGrafter"/>
</dbReference>
<dbReference type="GO" id="GO:0006310">
    <property type="term" value="P:DNA recombination"/>
    <property type="evidence" value="ECO:0007669"/>
    <property type="project" value="UniProtKB-UniRule"/>
</dbReference>